<dbReference type="Pfam" id="PF13289">
    <property type="entry name" value="SIR2_2"/>
    <property type="match status" value="1"/>
</dbReference>
<comment type="caution">
    <text evidence="1">The sequence shown here is derived from an EMBL/GenBank/DDBJ whole genome shotgun (WGS) entry which is preliminary data.</text>
</comment>
<evidence type="ECO:0000313" key="1">
    <source>
        <dbReference type="EMBL" id="PWR25186.1"/>
    </source>
</evidence>
<sequence>MNAAVPPLPLADRASVLPAIRKCLAEERLVPFLGAGIAALSAPVVPTDYDALAAALGKRVALPKRARGNPWASAQYIESSRHRSSLDALLREIFAAPVAPGPLHRFLAGLHLPLIVDSWYDGAMRAAMEDVLDWGEIQGITRAGIGEDRWFRAYDRKGAETPVVNAGGWATLLYKPHGAIAPVGNFLLADSDYVEVLTEIDIQNPIPDAVKLRRQGRGFLFLGCRFHDQLLRTYARQIMKRSRGPHFVVMGDTELTRNEIRFLRGQGITPIGGSLADFVSELVA</sequence>
<evidence type="ECO:0000313" key="2">
    <source>
        <dbReference type="Proteomes" id="UP000245461"/>
    </source>
</evidence>
<keyword evidence="2" id="KW-1185">Reference proteome</keyword>
<proteinExistence type="predicted"/>
<dbReference type="AlphaFoldDB" id="A0A317EFW1"/>
<name>A0A317EFW1_9PROT</name>
<dbReference type="EMBL" id="QGLE01000002">
    <property type="protein sequence ID" value="PWR25186.1"/>
    <property type="molecule type" value="Genomic_DNA"/>
</dbReference>
<reference evidence="1 2" key="1">
    <citation type="submission" date="2018-05" db="EMBL/GenBank/DDBJ databases">
        <title>Zavarzinia sp. HR-AS.</title>
        <authorList>
            <person name="Lee Y."/>
            <person name="Jeon C.O."/>
        </authorList>
    </citation>
    <scope>NUCLEOTIDE SEQUENCE [LARGE SCALE GENOMIC DNA]</scope>
    <source>
        <strain evidence="1 2">HR-AS</strain>
    </source>
</reference>
<dbReference type="RefSeq" id="WP_109903381.1">
    <property type="nucleotide sequence ID" value="NZ_QGLE01000002.1"/>
</dbReference>
<accession>A0A317EFW1</accession>
<dbReference type="Proteomes" id="UP000245461">
    <property type="component" value="Unassembled WGS sequence"/>
</dbReference>
<dbReference type="OrthoDB" id="9802053at2"/>
<protein>
    <submittedName>
        <fullName evidence="1">SIR2 family protein</fullName>
    </submittedName>
</protein>
<organism evidence="1 2">
    <name type="scientific">Zavarzinia aquatilis</name>
    <dbReference type="NCBI Taxonomy" id="2211142"/>
    <lineage>
        <taxon>Bacteria</taxon>
        <taxon>Pseudomonadati</taxon>
        <taxon>Pseudomonadota</taxon>
        <taxon>Alphaproteobacteria</taxon>
        <taxon>Rhodospirillales</taxon>
        <taxon>Zavarziniaceae</taxon>
        <taxon>Zavarzinia</taxon>
    </lineage>
</organism>
<gene>
    <name evidence="1" type="ORF">DKG74_05340</name>
</gene>